<comment type="caution">
    <text evidence="3">The sequence shown here is derived from an EMBL/GenBank/DDBJ whole genome shotgun (WGS) entry which is preliminary data.</text>
</comment>
<feature type="region of interest" description="Disordered" evidence="1">
    <location>
        <begin position="138"/>
        <end position="194"/>
    </location>
</feature>
<dbReference type="Proteomes" id="UP001157017">
    <property type="component" value="Unassembled WGS sequence"/>
</dbReference>
<keyword evidence="4" id="KW-1185">Reference proteome</keyword>
<dbReference type="SUPFAM" id="SSF52540">
    <property type="entry name" value="P-loop containing nucleoside triphosphate hydrolases"/>
    <property type="match status" value="1"/>
</dbReference>
<proteinExistence type="predicted"/>
<feature type="compositionally biased region" description="Basic residues" evidence="1">
    <location>
        <begin position="150"/>
        <end position="160"/>
    </location>
</feature>
<dbReference type="Gene3D" id="3.40.50.300">
    <property type="entry name" value="P-loop containing nucleotide triphosphate hydrolases"/>
    <property type="match status" value="1"/>
</dbReference>
<dbReference type="PANTHER" id="PTHR47691:SF3">
    <property type="entry name" value="HTH-TYPE TRANSCRIPTIONAL REGULATOR RV0890C-RELATED"/>
    <property type="match status" value="1"/>
</dbReference>
<evidence type="ECO:0000313" key="3">
    <source>
        <dbReference type="EMBL" id="GMA86927.1"/>
    </source>
</evidence>
<protein>
    <recommendedName>
        <fullName evidence="2">NB-ARC domain-containing protein</fullName>
    </recommendedName>
</protein>
<name>A0ABQ6JJ82_9ACTN</name>
<gene>
    <name evidence="3" type="ORF">GCM10025868_21770</name>
</gene>
<feature type="domain" description="NB-ARC" evidence="2">
    <location>
        <begin position="1"/>
        <end position="116"/>
    </location>
</feature>
<evidence type="ECO:0000259" key="2">
    <source>
        <dbReference type="Pfam" id="PF00931"/>
    </source>
</evidence>
<evidence type="ECO:0000256" key="1">
    <source>
        <dbReference type="SAM" id="MobiDB-lite"/>
    </source>
</evidence>
<evidence type="ECO:0000313" key="4">
    <source>
        <dbReference type="Proteomes" id="UP001157017"/>
    </source>
</evidence>
<feature type="compositionally biased region" description="Gly residues" evidence="1">
    <location>
        <begin position="161"/>
        <end position="173"/>
    </location>
</feature>
<reference evidence="4" key="1">
    <citation type="journal article" date="2019" name="Int. J. Syst. Evol. Microbiol.">
        <title>The Global Catalogue of Microorganisms (GCM) 10K type strain sequencing project: providing services to taxonomists for standard genome sequencing and annotation.</title>
        <authorList>
            <consortium name="The Broad Institute Genomics Platform"/>
            <consortium name="The Broad Institute Genome Sequencing Center for Infectious Disease"/>
            <person name="Wu L."/>
            <person name="Ma J."/>
        </authorList>
    </citation>
    <scope>NUCLEOTIDE SEQUENCE [LARGE SCALE GENOMIC DNA]</scope>
    <source>
        <strain evidence="4">NBRC 108730</strain>
    </source>
</reference>
<organism evidence="3 4">
    <name type="scientific">Angustibacter aerolatus</name>
    <dbReference type="NCBI Taxonomy" id="1162965"/>
    <lineage>
        <taxon>Bacteria</taxon>
        <taxon>Bacillati</taxon>
        <taxon>Actinomycetota</taxon>
        <taxon>Actinomycetes</taxon>
        <taxon>Kineosporiales</taxon>
        <taxon>Kineosporiaceae</taxon>
    </lineage>
</organism>
<dbReference type="InterPro" id="IPR002182">
    <property type="entry name" value="NB-ARC"/>
</dbReference>
<sequence>MVVRGSGGLGKSALAVRAGHRLAERFPDGRLRVAFRAFDHSARTRTAGDVVPGLLSSLGVPADEQPSGVDDRSALLRSLLAERRVLIVLDDVPDADSVRALRPASPGSATLVTTRRVLSGLVALDGARELVLEPFEEGEGLEPAASGARPGRRCRGRGGRGRGGGGAAGGACAAGGRWPCASPPHRCSPRTGRP</sequence>
<dbReference type="InterPro" id="IPR027417">
    <property type="entry name" value="P-loop_NTPase"/>
</dbReference>
<accession>A0ABQ6JJ82</accession>
<dbReference type="PANTHER" id="PTHR47691">
    <property type="entry name" value="REGULATOR-RELATED"/>
    <property type="match status" value="1"/>
</dbReference>
<dbReference type="Pfam" id="PF00931">
    <property type="entry name" value="NB-ARC"/>
    <property type="match status" value="1"/>
</dbReference>
<dbReference type="EMBL" id="BSUZ01000001">
    <property type="protein sequence ID" value="GMA86927.1"/>
    <property type="molecule type" value="Genomic_DNA"/>
</dbReference>